<evidence type="ECO:0000259" key="1">
    <source>
        <dbReference type="Pfam" id="PF18731"/>
    </source>
</evidence>
<organism evidence="2 3">
    <name type="scientific">Mycolicibacterium mucogenicum</name>
    <name type="common">Mycobacterium mucogenicum</name>
    <dbReference type="NCBI Taxonomy" id="56689"/>
    <lineage>
        <taxon>Bacteria</taxon>
        <taxon>Bacillati</taxon>
        <taxon>Actinomycetota</taxon>
        <taxon>Actinomycetes</taxon>
        <taxon>Mycobacteriales</taxon>
        <taxon>Mycobacteriaceae</taxon>
        <taxon>Mycolicibacterium</taxon>
    </lineage>
</organism>
<sequence length="192" mass="22377">MNRQATLREFLFKGLAVEDALNELEEQGLGVRAPSDTQALQRVVSLEEFPASLRSAAMQALPAYMAFFCLENSARELISERMAERHGTDWWDKVSRSIQEKVEKRQAQEGKDRWHMKRGATHIYYTDFGDLKAIIQLNWADFEDLFPDVNWVITRFTELEASRNIVAHNNVLEKNEIDRIKMYLVDWVRQVG</sequence>
<evidence type="ECO:0000313" key="3">
    <source>
        <dbReference type="Proteomes" id="UP000093898"/>
    </source>
</evidence>
<dbReference type="AlphaFoldDB" id="A0A1A3HEN0"/>
<dbReference type="OrthoDB" id="4577825at2"/>
<reference evidence="2 3" key="1">
    <citation type="submission" date="2016-06" db="EMBL/GenBank/DDBJ databases">
        <authorList>
            <person name="Kjaerup R.B."/>
            <person name="Dalgaard T.S."/>
            <person name="Juul-Madsen H.R."/>
        </authorList>
    </citation>
    <scope>NUCLEOTIDE SEQUENCE [LARGE SCALE GENOMIC DNA]</scope>
    <source>
        <strain evidence="2 3">1127319.6</strain>
    </source>
</reference>
<dbReference type="RefSeq" id="WP_064978672.1">
    <property type="nucleotide sequence ID" value="NZ_LZLC01000013.1"/>
</dbReference>
<dbReference type="InterPro" id="IPR041650">
    <property type="entry name" value="HEPN_Swt1"/>
</dbReference>
<gene>
    <name evidence="2" type="ORF">A5630_00770</name>
</gene>
<feature type="domain" description="Swt1-like HEPN" evidence="1">
    <location>
        <begin position="66"/>
        <end position="192"/>
    </location>
</feature>
<proteinExistence type="predicted"/>
<evidence type="ECO:0000313" key="2">
    <source>
        <dbReference type="EMBL" id="OBJ46535.1"/>
    </source>
</evidence>
<dbReference type="Proteomes" id="UP000093898">
    <property type="component" value="Unassembled WGS sequence"/>
</dbReference>
<dbReference type="Pfam" id="PF18731">
    <property type="entry name" value="HEPN_Swt1"/>
    <property type="match status" value="1"/>
</dbReference>
<dbReference type="EMBL" id="LZLC01000013">
    <property type="protein sequence ID" value="OBJ46535.1"/>
    <property type="molecule type" value="Genomic_DNA"/>
</dbReference>
<accession>A0A1A3HEN0</accession>
<protein>
    <recommendedName>
        <fullName evidence="1">Swt1-like HEPN domain-containing protein</fullName>
    </recommendedName>
</protein>
<comment type="caution">
    <text evidence="2">The sequence shown here is derived from an EMBL/GenBank/DDBJ whole genome shotgun (WGS) entry which is preliminary data.</text>
</comment>
<name>A0A1A3HEN0_MYCMU</name>